<dbReference type="InterPro" id="IPR036388">
    <property type="entry name" value="WH-like_DNA-bd_sf"/>
</dbReference>
<sequence length="221" mass="23635">MASTIGQPLTRVLLSDQVYARVRALIISGELEPGDRLVESEIARQLKVSQAPVREAVKRLVHEGLAQHAPRRGSFVAKVSPDDASAARAVRLVIEELAARTVAERTAAVQPSAEAWDALREQVEAMREAAAEGNVGRFRDADISFHRAVCEASGNPFLPKVWAVMEPSLRALRVVSDPLFTGDWAAMAEQHAGLLAALESAGPEAAAAQFAAHARGDIPGH</sequence>
<evidence type="ECO:0000313" key="2">
    <source>
        <dbReference type="Proteomes" id="UP001592582"/>
    </source>
</evidence>
<dbReference type="Gene3D" id="1.20.120.530">
    <property type="entry name" value="GntR ligand-binding domain-like"/>
    <property type="match status" value="1"/>
</dbReference>
<dbReference type="Pfam" id="PF00392">
    <property type="entry name" value="GntR"/>
    <property type="match status" value="1"/>
</dbReference>
<dbReference type="PANTHER" id="PTHR43537">
    <property type="entry name" value="TRANSCRIPTIONAL REGULATOR, GNTR FAMILY"/>
    <property type="match status" value="1"/>
</dbReference>
<dbReference type="Pfam" id="PF07729">
    <property type="entry name" value="FCD"/>
    <property type="match status" value="1"/>
</dbReference>
<organism evidence="1 2">
    <name type="scientific">Streptacidiphilus alkalitolerans</name>
    <dbReference type="NCBI Taxonomy" id="3342712"/>
    <lineage>
        <taxon>Bacteria</taxon>
        <taxon>Bacillati</taxon>
        <taxon>Actinomycetota</taxon>
        <taxon>Actinomycetes</taxon>
        <taxon>Kitasatosporales</taxon>
        <taxon>Streptomycetaceae</taxon>
        <taxon>Streptacidiphilus</taxon>
    </lineage>
</organism>
<dbReference type="InterPro" id="IPR036390">
    <property type="entry name" value="WH_DNA-bd_sf"/>
</dbReference>
<dbReference type="Gene3D" id="1.10.10.10">
    <property type="entry name" value="Winged helix-like DNA-binding domain superfamily/Winged helix DNA-binding domain"/>
    <property type="match status" value="1"/>
</dbReference>
<dbReference type="InterPro" id="IPR000524">
    <property type="entry name" value="Tscrpt_reg_HTH_GntR"/>
</dbReference>
<evidence type="ECO:0000313" key="1">
    <source>
        <dbReference type="EMBL" id="MFC1414313.1"/>
    </source>
</evidence>
<name>A0ABV6VL35_9ACTN</name>
<dbReference type="Proteomes" id="UP001592582">
    <property type="component" value="Unassembled WGS sequence"/>
</dbReference>
<protein>
    <submittedName>
        <fullName evidence="1">GntR family transcriptional regulator</fullName>
    </submittedName>
</protein>
<comment type="caution">
    <text evidence="1">The sequence shown here is derived from an EMBL/GenBank/DDBJ whole genome shotgun (WGS) entry which is preliminary data.</text>
</comment>
<accession>A0ABV6VL35</accession>
<dbReference type="EMBL" id="JBHEZX010000023">
    <property type="protein sequence ID" value="MFC1414313.1"/>
    <property type="molecule type" value="Genomic_DNA"/>
</dbReference>
<dbReference type="InterPro" id="IPR008920">
    <property type="entry name" value="TF_FadR/GntR_C"/>
</dbReference>
<dbReference type="PANTHER" id="PTHR43537:SF45">
    <property type="entry name" value="GNTR FAMILY REGULATORY PROTEIN"/>
    <property type="match status" value="1"/>
</dbReference>
<gene>
    <name evidence="1" type="ORF">ACEZDG_34125</name>
</gene>
<dbReference type="SUPFAM" id="SSF48008">
    <property type="entry name" value="GntR ligand-binding domain-like"/>
    <property type="match status" value="1"/>
</dbReference>
<dbReference type="SMART" id="SM00345">
    <property type="entry name" value="HTH_GNTR"/>
    <property type="match status" value="1"/>
</dbReference>
<dbReference type="PROSITE" id="PS50949">
    <property type="entry name" value="HTH_GNTR"/>
    <property type="match status" value="1"/>
</dbReference>
<dbReference type="CDD" id="cd07377">
    <property type="entry name" value="WHTH_GntR"/>
    <property type="match status" value="1"/>
</dbReference>
<dbReference type="SUPFAM" id="SSF46785">
    <property type="entry name" value="Winged helix' DNA-binding domain"/>
    <property type="match status" value="1"/>
</dbReference>
<dbReference type="InterPro" id="IPR011711">
    <property type="entry name" value="GntR_C"/>
</dbReference>
<keyword evidence="2" id="KW-1185">Reference proteome</keyword>
<proteinExistence type="predicted"/>
<dbReference type="SMART" id="SM00895">
    <property type="entry name" value="FCD"/>
    <property type="match status" value="1"/>
</dbReference>
<reference evidence="1 2" key="1">
    <citation type="submission" date="2024-09" db="EMBL/GenBank/DDBJ databases">
        <authorList>
            <person name="Lee S.D."/>
        </authorList>
    </citation>
    <scope>NUCLEOTIDE SEQUENCE [LARGE SCALE GENOMIC DNA]</scope>
    <source>
        <strain evidence="1 2">N1-1</strain>
    </source>
</reference>